<organism evidence="1 2">
    <name type="scientific">Karstenula rhodostoma CBS 690.94</name>
    <dbReference type="NCBI Taxonomy" id="1392251"/>
    <lineage>
        <taxon>Eukaryota</taxon>
        <taxon>Fungi</taxon>
        <taxon>Dikarya</taxon>
        <taxon>Ascomycota</taxon>
        <taxon>Pezizomycotina</taxon>
        <taxon>Dothideomycetes</taxon>
        <taxon>Pleosporomycetidae</taxon>
        <taxon>Pleosporales</taxon>
        <taxon>Massarineae</taxon>
        <taxon>Didymosphaeriaceae</taxon>
        <taxon>Karstenula</taxon>
    </lineage>
</organism>
<sequence>MYRNQSRKLMLHFYIGLPTPVTSHRTSMGFGTIEDPGGMVVDVAIPEGGRRTAALWSRRCYKDMPGLATPGRFVEPVCPRLSLGVPQDIDALVLAQQQRSALTVAWHPRTHKRTPSFTPTYQTHQKAARLRVLGTTGDDDTLRLPRLPYPPTPHNLRPAPVLAPPAALFSLRPPPPILLRRLYLDTSRCSAVSLCSRWLGQPQRLLRRRRSPAPRALLGFELARSWPPPLPQVRSRLVATISSPVRAPSATGDTPCISKDDTGTRSPFITMSQTGCPHCRAPEHIPNAFGLPDLVENLLDEIASLAGTGLRECTKRYTGLEGLVELGVLWGLLANVDDILSYLELGEELDP</sequence>
<reference evidence="1" key="1">
    <citation type="journal article" date="2020" name="Stud. Mycol.">
        <title>101 Dothideomycetes genomes: a test case for predicting lifestyles and emergence of pathogens.</title>
        <authorList>
            <person name="Haridas S."/>
            <person name="Albert R."/>
            <person name="Binder M."/>
            <person name="Bloem J."/>
            <person name="Labutti K."/>
            <person name="Salamov A."/>
            <person name="Andreopoulos B."/>
            <person name="Baker S."/>
            <person name="Barry K."/>
            <person name="Bills G."/>
            <person name="Bluhm B."/>
            <person name="Cannon C."/>
            <person name="Castanera R."/>
            <person name="Culley D."/>
            <person name="Daum C."/>
            <person name="Ezra D."/>
            <person name="Gonzalez J."/>
            <person name="Henrissat B."/>
            <person name="Kuo A."/>
            <person name="Liang C."/>
            <person name="Lipzen A."/>
            <person name="Lutzoni F."/>
            <person name="Magnuson J."/>
            <person name="Mondo S."/>
            <person name="Nolan M."/>
            <person name="Ohm R."/>
            <person name="Pangilinan J."/>
            <person name="Park H.-J."/>
            <person name="Ramirez L."/>
            <person name="Alfaro M."/>
            <person name="Sun H."/>
            <person name="Tritt A."/>
            <person name="Yoshinaga Y."/>
            <person name="Zwiers L.-H."/>
            <person name="Turgeon B."/>
            <person name="Goodwin S."/>
            <person name="Spatafora J."/>
            <person name="Crous P."/>
            <person name="Grigoriev I."/>
        </authorList>
    </citation>
    <scope>NUCLEOTIDE SEQUENCE</scope>
    <source>
        <strain evidence="1">CBS 690.94</strain>
    </source>
</reference>
<dbReference type="AlphaFoldDB" id="A0A9P4PEN9"/>
<comment type="caution">
    <text evidence="1">The sequence shown here is derived from an EMBL/GenBank/DDBJ whole genome shotgun (WGS) entry which is preliminary data.</text>
</comment>
<evidence type="ECO:0000313" key="2">
    <source>
        <dbReference type="Proteomes" id="UP000799764"/>
    </source>
</evidence>
<keyword evidence="2" id="KW-1185">Reference proteome</keyword>
<evidence type="ECO:0000313" key="1">
    <source>
        <dbReference type="EMBL" id="KAF2441783.1"/>
    </source>
</evidence>
<name>A0A9P4PEN9_9PLEO</name>
<accession>A0A9P4PEN9</accession>
<dbReference type="EMBL" id="MU001505">
    <property type="protein sequence ID" value="KAF2441783.1"/>
    <property type="molecule type" value="Genomic_DNA"/>
</dbReference>
<gene>
    <name evidence="1" type="ORF">P171DRAFT_475223</name>
</gene>
<proteinExistence type="predicted"/>
<protein>
    <submittedName>
        <fullName evidence="1">Uncharacterized protein</fullName>
    </submittedName>
</protein>
<dbReference type="Proteomes" id="UP000799764">
    <property type="component" value="Unassembled WGS sequence"/>
</dbReference>